<evidence type="ECO:0000313" key="6">
    <source>
        <dbReference type="EMBL" id="PIO97604.1"/>
    </source>
</evidence>
<evidence type="ECO:0000256" key="4">
    <source>
        <dbReference type="SAM" id="SignalP"/>
    </source>
</evidence>
<accession>A0A2G9WSG8</accession>
<proteinExistence type="inferred from homology"/>
<comment type="similarity">
    <text evidence="2">Belongs to the bacterial solute-binding protein 2 family.</text>
</comment>
<protein>
    <submittedName>
        <fullName evidence="6">Sugar ABC transporter substrate-binding protein</fullName>
    </submittedName>
</protein>
<dbReference type="CDD" id="cd06316">
    <property type="entry name" value="PBP1_ABC_sugar_binding-like"/>
    <property type="match status" value="1"/>
</dbReference>
<dbReference type="PANTHER" id="PTHR46847:SF1">
    <property type="entry name" value="D-ALLOSE-BINDING PERIPLASMIC PROTEIN-RELATED"/>
    <property type="match status" value="1"/>
</dbReference>
<dbReference type="EMBL" id="NQVN01000016">
    <property type="protein sequence ID" value="PIO97604.1"/>
    <property type="molecule type" value="Genomic_DNA"/>
</dbReference>
<dbReference type="InterPro" id="IPR025997">
    <property type="entry name" value="SBP_2_dom"/>
</dbReference>
<dbReference type="GO" id="GO:0030313">
    <property type="term" value="C:cell envelope"/>
    <property type="evidence" value="ECO:0007669"/>
    <property type="project" value="UniProtKB-SubCell"/>
</dbReference>
<gene>
    <name evidence="6" type="ORF">CJ014_19245</name>
</gene>
<feature type="domain" description="Periplasmic binding protein" evidence="5">
    <location>
        <begin position="75"/>
        <end position="321"/>
    </location>
</feature>
<dbReference type="AlphaFoldDB" id="A0A2G9WSG8"/>
<comment type="subcellular location">
    <subcellularLocation>
        <location evidence="1">Cell envelope</location>
    </subcellularLocation>
</comment>
<dbReference type="SUPFAM" id="SSF53822">
    <property type="entry name" value="Periplasmic binding protein-like I"/>
    <property type="match status" value="1"/>
</dbReference>
<dbReference type="GO" id="GO:0030246">
    <property type="term" value="F:carbohydrate binding"/>
    <property type="evidence" value="ECO:0007669"/>
    <property type="project" value="UniProtKB-ARBA"/>
</dbReference>
<reference evidence="6 7" key="1">
    <citation type="submission" date="2017-08" db="EMBL/GenBank/DDBJ databases">
        <title>Pleomorphomonas carboxidotrophicus sp. nov., a new mesophilic hydrogenogenic carboxidotroph.</title>
        <authorList>
            <person name="Esquivel-Elizondo S."/>
            <person name="Krajmalnik-Brown R."/>
            <person name="Maldonado J."/>
        </authorList>
    </citation>
    <scope>NUCLEOTIDE SEQUENCE [LARGE SCALE GENOMIC DNA]</scope>
    <source>
        <strain evidence="6 7">SVCO-16</strain>
    </source>
</reference>
<evidence type="ECO:0000256" key="3">
    <source>
        <dbReference type="ARBA" id="ARBA00022729"/>
    </source>
</evidence>
<dbReference type="Gene3D" id="3.40.50.2300">
    <property type="match status" value="2"/>
</dbReference>
<evidence type="ECO:0000256" key="2">
    <source>
        <dbReference type="ARBA" id="ARBA00007639"/>
    </source>
</evidence>
<feature type="signal peptide" evidence="4">
    <location>
        <begin position="1"/>
        <end position="27"/>
    </location>
</feature>
<organism evidence="6 7">
    <name type="scientific">Pleomorphomonas carboxyditropha</name>
    <dbReference type="NCBI Taxonomy" id="2023338"/>
    <lineage>
        <taxon>Bacteria</taxon>
        <taxon>Pseudomonadati</taxon>
        <taxon>Pseudomonadota</taxon>
        <taxon>Alphaproteobacteria</taxon>
        <taxon>Hyphomicrobiales</taxon>
        <taxon>Pleomorphomonadaceae</taxon>
        <taxon>Pleomorphomonas</taxon>
    </lineage>
</organism>
<evidence type="ECO:0000256" key="1">
    <source>
        <dbReference type="ARBA" id="ARBA00004196"/>
    </source>
</evidence>
<dbReference type="Proteomes" id="UP000231070">
    <property type="component" value="Unassembled WGS sequence"/>
</dbReference>
<feature type="chain" id="PRO_5013910123" evidence="4">
    <location>
        <begin position="28"/>
        <end position="374"/>
    </location>
</feature>
<comment type="caution">
    <text evidence="6">The sequence shown here is derived from an EMBL/GenBank/DDBJ whole genome shotgun (WGS) entry which is preliminary data.</text>
</comment>
<dbReference type="InterPro" id="IPR006311">
    <property type="entry name" value="TAT_signal"/>
</dbReference>
<evidence type="ECO:0000259" key="5">
    <source>
        <dbReference type="Pfam" id="PF13407"/>
    </source>
</evidence>
<dbReference type="OrthoDB" id="6959911at2"/>
<keyword evidence="7" id="KW-1185">Reference proteome</keyword>
<dbReference type="Pfam" id="PF13407">
    <property type="entry name" value="Peripla_BP_4"/>
    <property type="match status" value="1"/>
</dbReference>
<evidence type="ECO:0000313" key="7">
    <source>
        <dbReference type="Proteomes" id="UP000231070"/>
    </source>
</evidence>
<dbReference type="InterPro" id="IPR028082">
    <property type="entry name" value="Peripla_BP_I"/>
</dbReference>
<sequence>MFLNRRTVMTAAFAALLSSTAALPAFAADADALLADLAVKVLSLGPNGEQPQPASSVSLSDEELAQVKAKHATAAIVMHYAGNDFSRAQIDGLKTQFATMGIEVLGVTDAGFKPEKQVADIETMLAKKPDIIVSLPTDPIATAGAYKKAAAQGVKLVFMDNVPTGLEAGKDYISVVSADNYGNGVASALLLAKALNGKGNVGVVYHAADFFVTKQRYDGFKKTLTENFPDIKIVAEQGIGGPNFSGDAERVAGAMIAANRKLNGIWAVWDVPAEGVVSAIRSVGADKIVIATCDLGENVAINMAQNSYVKGLGAQRPFDQGVTEALLAGYGLIGKAAPNYVAWSALPVSKANLEEAWQQVYHKPLPDDVKGVME</sequence>
<dbReference type="PANTHER" id="PTHR46847">
    <property type="entry name" value="D-ALLOSE-BINDING PERIPLASMIC PROTEIN-RELATED"/>
    <property type="match status" value="1"/>
</dbReference>
<keyword evidence="3 4" id="KW-0732">Signal</keyword>
<dbReference type="PROSITE" id="PS51318">
    <property type="entry name" value="TAT"/>
    <property type="match status" value="1"/>
</dbReference>
<name>A0A2G9WSG8_9HYPH</name>